<dbReference type="Proteomes" id="UP000026962">
    <property type="component" value="Chromosome 3"/>
</dbReference>
<dbReference type="AlphaFoldDB" id="A0A0E0KGJ9"/>
<proteinExistence type="predicted"/>
<name>A0A0E0KGJ9_ORYPU</name>
<keyword evidence="3" id="KW-1185">Reference proteome</keyword>
<protein>
    <submittedName>
        <fullName evidence="2">Uncharacterized protein</fullName>
    </submittedName>
</protein>
<feature type="compositionally biased region" description="Pro residues" evidence="1">
    <location>
        <begin position="14"/>
        <end position="27"/>
    </location>
</feature>
<accession>A0A0E0KGJ9</accession>
<evidence type="ECO:0000313" key="2">
    <source>
        <dbReference type="EnsemblPlants" id="OPUNC03G24510.1"/>
    </source>
</evidence>
<organism evidence="2">
    <name type="scientific">Oryza punctata</name>
    <name type="common">Red rice</name>
    <dbReference type="NCBI Taxonomy" id="4537"/>
    <lineage>
        <taxon>Eukaryota</taxon>
        <taxon>Viridiplantae</taxon>
        <taxon>Streptophyta</taxon>
        <taxon>Embryophyta</taxon>
        <taxon>Tracheophyta</taxon>
        <taxon>Spermatophyta</taxon>
        <taxon>Magnoliopsida</taxon>
        <taxon>Liliopsida</taxon>
        <taxon>Poales</taxon>
        <taxon>Poaceae</taxon>
        <taxon>BOP clade</taxon>
        <taxon>Oryzoideae</taxon>
        <taxon>Oryzeae</taxon>
        <taxon>Oryzinae</taxon>
        <taxon>Oryza</taxon>
    </lineage>
</organism>
<reference evidence="2" key="1">
    <citation type="submission" date="2015-04" db="UniProtKB">
        <authorList>
            <consortium name="EnsemblPlants"/>
        </authorList>
    </citation>
    <scope>IDENTIFICATION</scope>
</reference>
<feature type="region of interest" description="Disordered" evidence="1">
    <location>
        <begin position="1"/>
        <end position="62"/>
    </location>
</feature>
<feature type="compositionally biased region" description="Low complexity" evidence="1">
    <location>
        <begin position="42"/>
        <end position="62"/>
    </location>
</feature>
<reference evidence="2" key="2">
    <citation type="submission" date="2018-05" db="EMBL/GenBank/DDBJ databases">
        <title>OpunRS2 (Oryza punctata Reference Sequence Version 2).</title>
        <authorList>
            <person name="Zhang J."/>
            <person name="Kudrna D."/>
            <person name="Lee S."/>
            <person name="Talag J."/>
            <person name="Welchert J."/>
            <person name="Wing R.A."/>
        </authorList>
    </citation>
    <scope>NUCLEOTIDE SEQUENCE [LARGE SCALE GENOMIC DNA]</scope>
</reference>
<dbReference type="Gramene" id="OPUNC03G24510.1">
    <property type="protein sequence ID" value="OPUNC03G24510.1"/>
    <property type="gene ID" value="OPUNC03G24510"/>
</dbReference>
<dbReference type="HOGENOM" id="CLU_1963165_0_0_1"/>
<evidence type="ECO:0000256" key="1">
    <source>
        <dbReference type="SAM" id="MobiDB-lite"/>
    </source>
</evidence>
<sequence>MRAAEDPTASQPKSWPPLLPRSTPPPLESLTLSRRVRHRRSPLSSPPSASRSRPRSLTSSPLAAASPLSLALLEEDTALKRFKSYKNRVKYVSKGWEYSYLHCPYCLRLWDRYTGQNFKMKESAVAYS</sequence>
<evidence type="ECO:0000313" key="3">
    <source>
        <dbReference type="Proteomes" id="UP000026962"/>
    </source>
</evidence>
<dbReference type="EnsemblPlants" id="OPUNC03G24510.1">
    <property type="protein sequence ID" value="OPUNC03G24510.1"/>
    <property type="gene ID" value="OPUNC03G24510"/>
</dbReference>